<protein>
    <submittedName>
        <fullName evidence="1">TupA-like ATPgrasp</fullName>
    </submittedName>
</protein>
<evidence type="ECO:0000313" key="1">
    <source>
        <dbReference type="EMBL" id="SHI02938.1"/>
    </source>
</evidence>
<dbReference type="SUPFAM" id="SSF56059">
    <property type="entry name" value="Glutathione synthetase ATP-binding domain-like"/>
    <property type="match status" value="1"/>
</dbReference>
<dbReference type="GeneID" id="89511390"/>
<reference evidence="2" key="1">
    <citation type="submission" date="2016-11" db="EMBL/GenBank/DDBJ databases">
        <authorList>
            <person name="Varghese N."/>
            <person name="Submissions S."/>
        </authorList>
    </citation>
    <scope>NUCLEOTIDE SEQUENCE [LARGE SCALE GENOMIC DNA]</scope>
    <source>
        <strain evidence="2">DSM 3071</strain>
    </source>
</reference>
<dbReference type="AlphaFoldDB" id="A0A1M5XTT7"/>
<dbReference type="Proteomes" id="UP000184278">
    <property type="component" value="Unassembled WGS sequence"/>
</dbReference>
<sequence length="305" mass="35607">MGKLNFLADLIKDPATRFYYLSAHGFYHSMSDEDYVKRLWKYKMNKPLNLDDPKTICEKLQWLKIHDHNPRYTTLADKYAVKQVVADAIGAEHVIPNYGVWDSFDDIDFDKLPDQFILKTTHDSGGFMICKDKKTFDKAAAKKKFDKALKRNFYWSGREWQYKNIKPRIIADKYIDSLGRPDSLEYKLTCIDGKVAFTTVCKGIAHTDLSLRSNDHFDRQGNKMPWYAYYKPSKEPVSLPPQIDEMISYAEKLSAGIPYVRADFYIVDGVIYFGELTFNTWDGFMIFEPDEWDRKLGDMITLPKL</sequence>
<name>A0A1M5XTT7_BUTFI</name>
<dbReference type="Pfam" id="PF14305">
    <property type="entry name" value="ATPgrasp_TupA"/>
    <property type="match status" value="1"/>
</dbReference>
<dbReference type="RefSeq" id="WP_073386467.1">
    <property type="nucleotide sequence ID" value="NZ_FQXK01000010.1"/>
</dbReference>
<dbReference type="OrthoDB" id="9791827at2"/>
<dbReference type="EMBL" id="FQXK01000010">
    <property type="protein sequence ID" value="SHI02938.1"/>
    <property type="molecule type" value="Genomic_DNA"/>
</dbReference>
<proteinExistence type="predicted"/>
<keyword evidence="2" id="KW-1185">Reference proteome</keyword>
<organism evidence="1 2">
    <name type="scientific">Butyrivibrio fibrisolvens DSM 3071</name>
    <dbReference type="NCBI Taxonomy" id="1121131"/>
    <lineage>
        <taxon>Bacteria</taxon>
        <taxon>Bacillati</taxon>
        <taxon>Bacillota</taxon>
        <taxon>Clostridia</taxon>
        <taxon>Lachnospirales</taxon>
        <taxon>Lachnospiraceae</taxon>
        <taxon>Butyrivibrio</taxon>
    </lineage>
</organism>
<dbReference type="STRING" id="1121131.SAMN02745229_01307"/>
<dbReference type="InterPro" id="IPR029465">
    <property type="entry name" value="ATPgrasp_TupA"/>
</dbReference>
<gene>
    <name evidence="1" type="ORF">SAMN02745229_01307</name>
</gene>
<evidence type="ECO:0000313" key="2">
    <source>
        <dbReference type="Proteomes" id="UP000184278"/>
    </source>
</evidence>
<accession>A0A1M5XTT7</accession>